<accession>A0A3P9QC63</accession>
<name>A0A3P9QC63_POERE</name>
<keyword evidence="2" id="KW-1185">Reference proteome</keyword>
<dbReference type="GeneTree" id="ENSGT01120000272491"/>
<organism evidence="1 2">
    <name type="scientific">Poecilia reticulata</name>
    <name type="common">Guppy</name>
    <name type="synonym">Acanthophacelus reticulatus</name>
    <dbReference type="NCBI Taxonomy" id="8081"/>
    <lineage>
        <taxon>Eukaryota</taxon>
        <taxon>Metazoa</taxon>
        <taxon>Chordata</taxon>
        <taxon>Craniata</taxon>
        <taxon>Vertebrata</taxon>
        <taxon>Euteleostomi</taxon>
        <taxon>Actinopterygii</taxon>
        <taxon>Neopterygii</taxon>
        <taxon>Teleostei</taxon>
        <taxon>Neoteleostei</taxon>
        <taxon>Acanthomorphata</taxon>
        <taxon>Ovalentaria</taxon>
        <taxon>Atherinomorphae</taxon>
        <taxon>Cyprinodontiformes</taxon>
        <taxon>Poeciliidae</taxon>
        <taxon>Poeciliinae</taxon>
        <taxon>Poecilia</taxon>
    </lineage>
</organism>
<protein>
    <recommendedName>
        <fullName evidence="3">Transposase Tc1-like domain-containing protein</fullName>
    </recommendedName>
</protein>
<proteinExistence type="predicted"/>
<reference evidence="1" key="3">
    <citation type="submission" date="2025-09" db="UniProtKB">
        <authorList>
            <consortium name="Ensembl"/>
        </authorList>
    </citation>
    <scope>IDENTIFICATION</scope>
    <source>
        <strain evidence="1">Guanapo</strain>
    </source>
</reference>
<dbReference type="GO" id="GO:0003676">
    <property type="term" value="F:nucleic acid binding"/>
    <property type="evidence" value="ECO:0007669"/>
    <property type="project" value="InterPro"/>
</dbReference>
<evidence type="ECO:0000313" key="2">
    <source>
        <dbReference type="Proteomes" id="UP000242638"/>
    </source>
</evidence>
<reference evidence="1" key="2">
    <citation type="submission" date="2025-08" db="UniProtKB">
        <authorList>
            <consortium name="Ensembl"/>
        </authorList>
    </citation>
    <scope>IDENTIFICATION</scope>
    <source>
        <strain evidence="1">Guanapo</strain>
    </source>
</reference>
<evidence type="ECO:0000313" key="1">
    <source>
        <dbReference type="Ensembl" id="ENSPREP00000031619.1"/>
    </source>
</evidence>
<dbReference type="STRING" id="8081.ENSPREP00000031619"/>
<dbReference type="InterPro" id="IPR036397">
    <property type="entry name" value="RNaseH_sf"/>
</dbReference>
<evidence type="ECO:0008006" key="3">
    <source>
        <dbReference type="Google" id="ProtNLM"/>
    </source>
</evidence>
<reference evidence="2" key="1">
    <citation type="submission" date="2013-11" db="EMBL/GenBank/DDBJ databases">
        <title>The genomic landscape of the Guanapo guppy.</title>
        <authorList>
            <person name="Kuenstner A."/>
            <person name="Dreyer C."/>
        </authorList>
    </citation>
    <scope>NUCLEOTIDE SEQUENCE</scope>
    <source>
        <strain evidence="2">Guanapo</strain>
    </source>
</reference>
<dbReference type="Gene3D" id="3.30.420.10">
    <property type="entry name" value="Ribonuclease H-like superfamily/Ribonuclease H"/>
    <property type="match status" value="1"/>
</dbReference>
<sequence>LIQCKKPPQRPIVKKIKYVLKQLQFAKEHIDYKWCNILWTDESKRVLFGSKVKMIKHGGSSIMIWGCFSYYGKINLPAFLSLCSSLLSL</sequence>
<dbReference type="Ensembl" id="ENSPRET00000031978.1">
    <property type="protein sequence ID" value="ENSPREP00000031619.1"/>
    <property type="gene ID" value="ENSPREG00000021426.1"/>
</dbReference>
<dbReference type="AlphaFoldDB" id="A0A3P9QC63"/>
<dbReference type="Proteomes" id="UP000242638">
    <property type="component" value="Unassembled WGS sequence"/>
</dbReference>